<protein>
    <submittedName>
        <fullName evidence="1">Uncharacterized protein</fullName>
    </submittedName>
</protein>
<dbReference type="HOGENOM" id="CLU_155374_0_0_1"/>
<name>A0A0C3CTK0_9AGAM</name>
<dbReference type="AlphaFoldDB" id="A0A0C3CTK0"/>
<sequence>MRIMQVCIIFKLPDHLRRYPHPLVYVEWFTSLHHHDPVSGQFIVTCSTCNHQPNVSVISVNRFVCPCHLQGQCGKQISSDWLLDNVLEMASTFLVNSYIDLDTFMALCD</sequence>
<organism evidence="1 2">
    <name type="scientific">Scleroderma citrinum Foug A</name>
    <dbReference type="NCBI Taxonomy" id="1036808"/>
    <lineage>
        <taxon>Eukaryota</taxon>
        <taxon>Fungi</taxon>
        <taxon>Dikarya</taxon>
        <taxon>Basidiomycota</taxon>
        <taxon>Agaricomycotina</taxon>
        <taxon>Agaricomycetes</taxon>
        <taxon>Agaricomycetidae</taxon>
        <taxon>Boletales</taxon>
        <taxon>Sclerodermatineae</taxon>
        <taxon>Sclerodermataceae</taxon>
        <taxon>Scleroderma</taxon>
    </lineage>
</organism>
<evidence type="ECO:0000313" key="1">
    <source>
        <dbReference type="EMBL" id="KIM51905.1"/>
    </source>
</evidence>
<proteinExistence type="predicted"/>
<reference evidence="2" key="2">
    <citation type="submission" date="2015-01" db="EMBL/GenBank/DDBJ databases">
        <title>Evolutionary Origins and Diversification of the Mycorrhizal Mutualists.</title>
        <authorList>
            <consortium name="DOE Joint Genome Institute"/>
            <consortium name="Mycorrhizal Genomics Consortium"/>
            <person name="Kohler A."/>
            <person name="Kuo A."/>
            <person name="Nagy L.G."/>
            <person name="Floudas D."/>
            <person name="Copeland A."/>
            <person name="Barry K.W."/>
            <person name="Cichocki N."/>
            <person name="Veneault-Fourrey C."/>
            <person name="LaButti K."/>
            <person name="Lindquist E.A."/>
            <person name="Lipzen A."/>
            <person name="Lundell T."/>
            <person name="Morin E."/>
            <person name="Murat C."/>
            <person name="Riley R."/>
            <person name="Ohm R."/>
            <person name="Sun H."/>
            <person name="Tunlid A."/>
            <person name="Henrissat B."/>
            <person name="Grigoriev I.V."/>
            <person name="Hibbett D.S."/>
            <person name="Martin F."/>
        </authorList>
    </citation>
    <scope>NUCLEOTIDE SEQUENCE [LARGE SCALE GENOMIC DNA]</scope>
    <source>
        <strain evidence="2">Foug A</strain>
    </source>
</reference>
<dbReference type="OrthoDB" id="2602107at2759"/>
<reference evidence="1 2" key="1">
    <citation type="submission" date="2014-04" db="EMBL/GenBank/DDBJ databases">
        <authorList>
            <consortium name="DOE Joint Genome Institute"/>
            <person name="Kuo A."/>
            <person name="Kohler A."/>
            <person name="Nagy L.G."/>
            <person name="Floudas D."/>
            <person name="Copeland A."/>
            <person name="Barry K.W."/>
            <person name="Cichocki N."/>
            <person name="Veneault-Fourrey C."/>
            <person name="LaButti K."/>
            <person name="Lindquist E.A."/>
            <person name="Lipzen A."/>
            <person name="Lundell T."/>
            <person name="Morin E."/>
            <person name="Murat C."/>
            <person name="Sun H."/>
            <person name="Tunlid A."/>
            <person name="Henrissat B."/>
            <person name="Grigoriev I.V."/>
            <person name="Hibbett D.S."/>
            <person name="Martin F."/>
            <person name="Nordberg H.P."/>
            <person name="Cantor M.N."/>
            <person name="Hua S.X."/>
        </authorList>
    </citation>
    <scope>NUCLEOTIDE SEQUENCE [LARGE SCALE GENOMIC DNA]</scope>
    <source>
        <strain evidence="1 2">Foug A</strain>
    </source>
</reference>
<gene>
    <name evidence="1" type="ORF">SCLCIDRAFT_142312</name>
</gene>
<dbReference type="Proteomes" id="UP000053989">
    <property type="component" value="Unassembled WGS sequence"/>
</dbReference>
<accession>A0A0C3CTK0</accession>
<evidence type="ECO:0000313" key="2">
    <source>
        <dbReference type="Proteomes" id="UP000053989"/>
    </source>
</evidence>
<dbReference type="STRING" id="1036808.A0A0C3CTK0"/>
<dbReference type="EMBL" id="KN822234">
    <property type="protein sequence ID" value="KIM51905.1"/>
    <property type="molecule type" value="Genomic_DNA"/>
</dbReference>
<keyword evidence="2" id="KW-1185">Reference proteome</keyword>
<dbReference type="InParanoid" id="A0A0C3CTK0"/>